<comment type="caution">
    <text evidence="3">The sequence shown here is derived from an EMBL/GenBank/DDBJ whole genome shotgun (WGS) entry which is preliminary data.</text>
</comment>
<evidence type="ECO:0000313" key="3">
    <source>
        <dbReference type="EMBL" id="CAK9036926.1"/>
    </source>
</evidence>
<feature type="region of interest" description="Disordered" evidence="1">
    <location>
        <begin position="1"/>
        <end position="80"/>
    </location>
</feature>
<proteinExistence type="predicted"/>
<feature type="region of interest" description="Disordered" evidence="1">
    <location>
        <begin position="176"/>
        <end position="248"/>
    </location>
</feature>
<dbReference type="Proteomes" id="UP001642464">
    <property type="component" value="Unassembled WGS sequence"/>
</dbReference>
<name>A0ABP0LCP7_9DINO</name>
<evidence type="ECO:0000256" key="1">
    <source>
        <dbReference type="SAM" id="MobiDB-lite"/>
    </source>
</evidence>
<evidence type="ECO:0000313" key="2">
    <source>
        <dbReference type="EMBL" id="CAK9032164.1"/>
    </source>
</evidence>
<feature type="compositionally biased region" description="Low complexity" evidence="1">
    <location>
        <begin position="56"/>
        <end position="67"/>
    </location>
</feature>
<feature type="compositionally biased region" description="Basic and acidic residues" evidence="1">
    <location>
        <begin position="177"/>
        <end position="189"/>
    </location>
</feature>
<evidence type="ECO:0000313" key="4">
    <source>
        <dbReference type="Proteomes" id="UP001642464"/>
    </source>
</evidence>
<organism evidence="3 4">
    <name type="scientific">Durusdinium trenchii</name>
    <dbReference type="NCBI Taxonomy" id="1381693"/>
    <lineage>
        <taxon>Eukaryota</taxon>
        <taxon>Sar</taxon>
        <taxon>Alveolata</taxon>
        <taxon>Dinophyceae</taxon>
        <taxon>Suessiales</taxon>
        <taxon>Symbiodiniaceae</taxon>
        <taxon>Durusdinium</taxon>
    </lineage>
</organism>
<dbReference type="EMBL" id="CAXAMM010015669">
    <property type="protein sequence ID" value="CAK9036926.1"/>
    <property type="molecule type" value="Genomic_DNA"/>
</dbReference>
<keyword evidence="4" id="KW-1185">Reference proteome</keyword>
<accession>A0ABP0LCP7</accession>
<reference evidence="3 4" key="1">
    <citation type="submission" date="2024-02" db="EMBL/GenBank/DDBJ databases">
        <authorList>
            <person name="Chen Y."/>
            <person name="Shah S."/>
            <person name="Dougan E. K."/>
            <person name="Thang M."/>
            <person name="Chan C."/>
        </authorList>
    </citation>
    <scope>NUCLEOTIDE SEQUENCE [LARGE SCALE GENOMIC DNA]</scope>
</reference>
<feature type="compositionally biased region" description="Acidic residues" evidence="1">
    <location>
        <begin position="237"/>
        <end position="248"/>
    </location>
</feature>
<gene>
    <name evidence="2" type="ORF">SCF082_LOCUS19950</name>
    <name evidence="3" type="ORF">SCF082_LOCUS21930</name>
</gene>
<feature type="compositionally biased region" description="Basic and acidic residues" evidence="1">
    <location>
        <begin position="139"/>
        <end position="155"/>
    </location>
</feature>
<protein>
    <submittedName>
        <fullName evidence="3">Uncharacterized protein</fullName>
    </submittedName>
</protein>
<feature type="region of interest" description="Disordered" evidence="1">
    <location>
        <begin position="139"/>
        <end position="160"/>
    </location>
</feature>
<sequence length="248" mass="27339">MSSSMTSGPLPMPGIAEQPGEERPREAPVAEESTAPSEQPEELLREVRYVRRGPTSESLESSSSLSSTALARGRDAVGRDVHLGYERGLQGRGGYLGDDQGYDPATYWAQGPHGHDGLTLSEDEQEDWGIVLEDMAGEAERADWRRSLDDTESDGRPSLVDMVNDGWRVVSNNLAPHRPEEYRGPDVQRTDPAAPDPDEVPVWMGISSQMPVSRSGRTNPWEGERRFGMTSQLRDEDSSDDGFEEVNP</sequence>
<feature type="compositionally biased region" description="Polar residues" evidence="1">
    <location>
        <begin position="206"/>
        <end position="218"/>
    </location>
</feature>
<dbReference type="EMBL" id="CAXAMM010013780">
    <property type="protein sequence ID" value="CAK9032164.1"/>
    <property type="molecule type" value="Genomic_DNA"/>
</dbReference>